<sequence>MNTCKASLCRKVLTNHEIHLEFHDLTPNLLNKNNVRDCVNIITVSSSSISTDISIVTSPAAPSWTSTPMTKTNSYNIIHHSRSRAISLYQ</sequence>
<reference evidence="1" key="1">
    <citation type="submission" date="2014-09" db="EMBL/GenBank/DDBJ databases">
        <authorList>
            <person name="Magalhaes I.L.F."/>
            <person name="Oliveira U."/>
            <person name="Santos F.R."/>
            <person name="Vidigal T.H.D.A."/>
            <person name="Brescovit A.D."/>
            <person name="Santos A.J."/>
        </authorList>
    </citation>
    <scope>NUCLEOTIDE SEQUENCE</scope>
    <source>
        <tissue evidence="1">Shoot tissue taken approximately 20 cm above the soil surface</tissue>
    </source>
</reference>
<dbReference type="EMBL" id="GBRH01177819">
    <property type="protein sequence ID" value="JAE20077.1"/>
    <property type="molecule type" value="Transcribed_RNA"/>
</dbReference>
<dbReference type="AlphaFoldDB" id="A0A0A9G6F3"/>
<name>A0A0A9G6F3_ARUDO</name>
<evidence type="ECO:0000313" key="1">
    <source>
        <dbReference type="EMBL" id="JAE20077.1"/>
    </source>
</evidence>
<accession>A0A0A9G6F3</accession>
<proteinExistence type="predicted"/>
<organism evidence="1">
    <name type="scientific">Arundo donax</name>
    <name type="common">Giant reed</name>
    <name type="synonym">Donax arundinaceus</name>
    <dbReference type="NCBI Taxonomy" id="35708"/>
    <lineage>
        <taxon>Eukaryota</taxon>
        <taxon>Viridiplantae</taxon>
        <taxon>Streptophyta</taxon>
        <taxon>Embryophyta</taxon>
        <taxon>Tracheophyta</taxon>
        <taxon>Spermatophyta</taxon>
        <taxon>Magnoliopsida</taxon>
        <taxon>Liliopsida</taxon>
        <taxon>Poales</taxon>
        <taxon>Poaceae</taxon>
        <taxon>PACMAD clade</taxon>
        <taxon>Arundinoideae</taxon>
        <taxon>Arundineae</taxon>
        <taxon>Arundo</taxon>
    </lineage>
</organism>
<reference evidence="1" key="2">
    <citation type="journal article" date="2015" name="Data Brief">
        <title>Shoot transcriptome of the giant reed, Arundo donax.</title>
        <authorList>
            <person name="Barrero R.A."/>
            <person name="Guerrero F.D."/>
            <person name="Moolhuijzen P."/>
            <person name="Goolsby J.A."/>
            <person name="Tidwell J."/>
            <person name="Bellgard S.E."/>
            <person name="Bellgard M.I."/>
        </authorList>
    </citation>
    <scope>NUCLEOTIDE SEQUENCE</scope>
    <source>
        <tissue evidence="1">Shoot tissue taken approximately 20 cm above the soil surface</tissue>
    </source>
</reference>
<protein>
    <submittedName>
        <fullName evidence="1">Uncharacterized protein</fullName>
    </submittedName>
</protein>